<accession>A0A2Z4FK51</accession>
<name>A0A2Z4FK51_9DELT</name>
<organism evidence="1 2">
    <name type="scientific">Bradymonas sediminis</name>
    <dbReference type="NCBI Taxonomy" id="1548548"/>
    <lineage>
        <taxon>Bacteria</taxon>
        <taxon>Deltaproteobacteria</taxon>
        <taxon>Bradymonadales</taxon>
        <taxon>Bradymonadaceae</taxon>
        <taxon>Bradymonas</taxon>
    </lineage>
</organism>
<dbReference type="OrthoDB" id="5509305at2"/>
<gene>
    <name evidence="1" type="ORF">DN745_08250</name>
</gene>
<keyword evidence="2" id="KW-1185">Reference proteome</keyword>
<protein>
    <submittedName>
        <fullName evidence="1">Uncharacterized protein</fullName>
    </submittedName>
</protein>
<proteinExistence type="predicted"/>
<evidence type="ECO:0000313" key="1">
    <source>
        <dbReference type="EMBL" id="AWV89329.1"/>
    </source>
</evidence>
<dbReference type="EMBL" id="CP030032">
    <property type="protein sequence ID" value="AWV89329.1"/>
    <property type="molecule type" value="Genomic_DNA"/>
</dbReference>
<evidence type="ECO:0000313" key="2">
    <source>
        <dbReference type="Proteomes" id="UP000249799"/>
    </source>
</evidence>
<sequence length="200" mass="23500">MLQQNYLNHSTAASSYQADRLSIDEILARRQARLDERKNEFPPDFLHGQIQLDEIYRVLGARWVEDAIFVEEFHDEDGELVAWTVASFEDEFLSLEQSMRDEDDDFFERFEELKSDRRHQIVLRVAQNGRAQAGVAKDDRILEMRCTLGRLLELERKHLGVVRDKEVTDVREIYSRREEILQDSRTNILSLVCLCARLAD</sequence>
<dbReference type="AlphaFoldDB" id="A0A2Z4FK51"/>
<dbReference type="RefSeq" id="WP_111333750.1">
    <property type="nucleotide sequence ID" value="NZ_CP030032.1"/>
</dbReference>
<dbReference type="KEGG" id="bsed:DN745_08250"/>
<dbReference type="Proteomes" id="UP000249799">
    <property type="component" value="Chromosome"/>
</dbReference>
<reference evidence="1 2" key="1">
    <citation type="submission" date="2018-06" db="EMBL/GenBank/DDBJ databases">
        <title>Lujinxingia sediminis gen. nov. sp. nov., a new facultative anaerobic member of the class Deltaproteobacteria, and proposal of Lujinxingaceae fam. nov.</title>
        <authorList>
            <person name="Guo L.-Y."/>
            <person name="Li C.-M."/>
            <person name="Wang S."/>
            <person name="Du Z.-J."/>
        </authorList>
    </citation>
    <scope>NUCLEOTIDE SEQUENCE [LARGE SCALE GENOMIC DNA]</scope>
    <source>
        <strain evidence="1 2">FA350</strain>
    </source>
</reference>